<evidence type="ECO:0000313" key="1">
    <source>
        <dbReference type="EMBL" id="CAG8788531.1"/>
    </source>
</evidence>
<evidence type="ECO:0000313" key="2">
    <source>
        <dbReference type="Proteomes" id="UP000789366"/>
    </source>
</evidence>
<feature type="non-terminal residue" evidence="1">
    <location>
        <position position="1"/>
    </location>
</feature>
<keyword evidence="2" id="KW-1185">Reference proteome</keyword>
<protein>
    <submittedName>
        <fullName evidence="1">6_t:CDS:1</fullName>
    </submittedName>
</protein>
<sequence length="44" mass="5046">EGPLDKIFEAVTKSIEKLHGMNVPRLDTTLRFQTRTDKKMGIDD</sequence>
<dbReference type="EMBL" id="CAJVPW010066809">
    <property type="protein sequence ID" value="CAG8788531.1"/>
    <property type="molecule type" value="Genomic_DNA"/>
</dbReference>
<accession>A0ACA9REL8</accession>
<comment type="caution">
    <text evidence="1">The sequence shown here is derived from an EMBL/GenBank/DDBJ whole genome shotgun (WGS) entry which is preliminary data.</text>
</comment>
<gene>
    <name evidence="1" type="ORF">SPELUC_LOCUS17016</name>
</gene>
<feature type="non-terminal residue" evidence="1">
    <location>
        <position position="44"/>
    </location>
</feature>
<name>A0ACA9REL8_9GLOM</name>
<organism evidence="1 2">
    <name type="scientific">Cetraspora pellucida</name>
    <dbReference type="NCBI Taxonomy" id="1433469"/>
    <lineage>
        <taxon>Eukaryota</taxon>
        <taxon>Fungi</taxon>
        <taxon>Fungi incertae sedis</taxon>
        <taxon>Mucoromycota</taxon>
        <taxon>Glomeromycotina</taxon>
        <taxon>Glomeromycetes</taxon>
        <taxon>Diversisporales</taxon>
        <taxon>Gigasporaceae</taxon>
        <taxon>Cetraspora</taxon>
    </lineage>
</organism>
<dbReference type="Proteomes" id="UP000789366">
    <property type="component" value="Unassembled WGS sequence"/>
</dbReference>
<proteinExistence type="predicted"/>
<reference evidence="1" key="1">
    <citation type="submission" date="2021-06" db="EMBL/GenBank/DDBJ databases">
        <authorList>
            <person name="Kallberg Y."/>
            <person name="Tangrot J."/>
            <person name="Rosling A."/>
        </authorList>
    </citation>
    <scope>NUCLEOTIDE SEQUENCE</scope>
    <source>
        <strain evidence="1">28 12/20/2015</strain>
    </source>
</reference>